<reference evidence="2 3" key="1">
    <citation type="submission" date="2016-07" db="EMBL/GenBank/DDBJ databases">
        <title>Pervasive Adenine N6-methylation of Active Genes in Fungi.</title>
        <authorList>
            <consortium name="DOE Joint Genome Institute"/>
            <person name="Mondo S.J."/>
            <person name="Dannebaum R.O."/>
            <person name="Kuo R.C."/>
            <person name="Labutti K."/>
            <person name="Haridas S."/>
            <person name="Kuo A."/>
            <person name="Salamov A."/>
            <person name="Ahrendt S.R."/>
            <person name="Lipzen A."/>
            <person name="Sullivan W."/>
            <person name="Andreopoulos W.B."/>
            <person name="Clum A."/>
            <person name="Lindquist E."/>
            <person name="Daum C."/>
            <person name="Ramamoorthy G.K."/>
            <person name="Gryganskyi A."/>
            <person name="Culley D."/>
            <person name="Magnuson J.K."/>
            <person name="James T.Y."/>
            <person name="O'Malley M.A."/>
            <person name="Stajich J.E."/>
            <person name="Spatafora J.W."/>
            <person name="Visel A."/>
            <person name="Grigoriev I.V."/>
        </authorList>
    </citation>
    <scope>NUCLEOTIDE SEQUENCE [LARGE SCALE GENOMIC DNA]</scope>
    <source>
        <strain evidence="2 3">62-1032</strain>
    </source>
</reference>
<dbReference type="AlphaFoldDB" id="A0A1Y2F619"/>
<protein>
    <submittedName>
        <fullName evidence="2">Chaperone for protein-folding within the ER, fungal-domain-containing protein</fullName>
    </submittedName>
</protein>
<dbReference type="InterPro" id="IPR019623">
    <property type="entry name" value="Rot1"/>
</dbReference>
<evidence type="ECO:0000313" key="3">
    <source>
        <dbReference type="Proteomes" id="UP000193467"/>
    </source>
</evidence>
<keyword evidence="3" id="KW-1185">Reference proteome</keyword>
<evidence type="ECO:0000256" key="1">
    <source>
        <dbReference type="SAM" id="SignalP"/>
    </source>
</evidence>
<feature type="signal peptide" evidence="1">
    <location>
        <begin position="1"/>
        <end position="24"/>
    </location>
</feature>
<feature type="chain" id="PRO_5012169291" evidence="1">
    <location>
        <begin position="25"/>
        <end position="199"/>
    </location>
</feature>
<evidence type="ECO:0000313" key="2">
    <source>
        <dbReference type="EMBL" id="ORY79332.1"/>
    </source>
</evidence>
<dbReference type="STRING" id="106004.A0A1Y2F619"/>
<dbReference type="InParanoid" id="A0A1Y2F619"/>
<proteinExistence type="predicted"/>
<dbReference type="Proteomes" id="UP000193467">
    <property type="component" value="Unassembled WGS sequence"/>
</dbReference>
<dbReference type="PANTHER" id="PTHR28090:SF2">
    <property type="entry name" value="PROTEIN ROT1"/>
    <property type="match status" value="1"/>
</dbReference>
<dbReference type="EMBL" id="MCGR01000027">
    <property type="protein sequence ID" value="ORY79332.1"/>
    <property type="molecule type" value="Genomic_DNA"/>
</dbReference>
<dbReference type="GO" id="GO:0006458">
    <property type="term" value="P:'de novo' protein folding"/>
    <property type="evidence" value="ECO:0007669"/>
    <property type="project" value="InterPro"/>
</dbReference>
<dbReference type="GO" id="GO:0005789">
    <property type="term" value="C:endoplasmic reticulum membrane"/>
    <property type="evidence" value="ECO:0007669"/>
    <property type="project" value="TreeGrafter"/>
</dbReference>
<gene>
    <name evidence="2" type="ORF">BCR35DRAFT_304750</name>
</gene>
<keyword evidence="1" id="KW-0732">Signal</keyword>
<dbReference type="GO" id="GO:0051082">
    <property type="term" value="F:unfolded protein binding"/>
    <property type="evidence" value="ECO:0007669"/>
    <property type="project" value="TreeGrafter"/>
</dbReference>
<accession>A0A1Y2F619</accession>
<dbReference type="Pfam" id="PF10681">
    <property type="entry name" value="Rot1"/>
    <property type="match status" value="1"/>
</dbReference>
<sequence length="199" mass="21853">MLSLPSLFQAGALVLSFAASLSQGASTDVVGTWSTGSGAVLTGTAFGNPVNNTFDYPPVAGYSYSFTEDGWYEEASFTWTSNATDHHCIQANIIWQHGTYKVNANGTITTDSTMFAGDGRVQVQNACAAQSSAIYYYQENNLFATWAVSTWRGKTMLRLGSYDGSLLPRMYKISDTPRDYMFDSLYLSNHTDSSTTRRR</sequence>
<organism evidence="2 3">
    <name type="scientific">Leucosporidium creatinivorum</name>
    <dbReference type="NCBI Taxonomy" id="106004"/>
    <lineage>
        <taxon>Eukaryota</taxon>
        <taxon>Fungi</taxon>
        <taxon>Dikarya</taxon>
        <taxon>Basidiomycota</taxon>
        <taxon>Pucciniomycotina</taxon>
        <taxon>Microbotryomycetes</taxon>
        <taxon>Leucosporidiales</taxon>
        <taxon>Leucosporidium</taxon>
    </lineage>
</organism>
<dbReference type="PANTHER" id="PTHR28090">
    <property type="entry name" value="PROTEIN ROT1"/>
    <property type="match status" value="1"/>
</dbReference>
<name>A0A1Y2F619_9BASI</name>
<dbReference type="OrthoDB" id="5327821at2759"/>
<comment type="caution">
    <text evidence="2">The sequence shown here is derived from an EMBL/GenBank/DDBJ whole genome shotgun (WGS) entry which is preliminary data.</text>
</comment>